<keyword evidence="7" id="KW-0010">Activator</keyword>
<dbReference type="STRING" id="930129.SAMN05216352_108133"/>
<evidence type="ECO:0000256" key="8">
    <source>
        <dbReference type="ARBA" id="ARBA00023163"/>
    </source>
</evidence>
<evidence type="ECO:0000313" key="11">
    <source>
        <dbReference type="EMBL" id="SDI50158.1"/>
    </source>
</evidence>
<evidence type="ECO:0000259" key="10">
    <source>
        <dbReference type="PROSITE" id="PS50110"/>
    </source>
</evidence>
<dbReference type="InterPro" id="IPR011006">
    <property type="entry name" value="CheY-like_superfamily"/>
</dbReference>
<dbReference type="RefSeq" id="WP_091586019.1">
    <property type="nucleotide sequence ID" value="NZ_FNDU01000008.1"/>
</dbReference>
<dbReference type="PROSITE" id="PS50110">
    <property type="entry name" value="RESPONSE_REGULATORY"/>
    <property type="match status" value="1"/>
</dbReference>
<evidence type="ECO:0000256" key="9">
    <source>
        <dbReference type="PROSITE-ProRule" id="PRU00169"/>
    </source>
</evidence>
<name>A0A1G8L3E2_9BACI</name>
<dbReference type="OrthoDB" id="9759232at2"/>
<dbReference type="Pfam" id="PF20714">
    <property type="entry name" value="HTH_64"/>
    <property type="match status" value="1"/>
</dbReference>
<dbReference type="Pfam" id="PF00072">
    <property type="entry name" value="Response_reg"/>
    <property type="match status" value="1"/>
</dbReference>
<feature type="domain" description="Response regulatory" evidence="10">
    <location>
        <begin position="3"/>
        <end position="119"/>
    </location>
</feature>
<dbReference type="PANTHER" id="PTHR45526">
    <property type="entry name" value="TRANSCRIPTIONAL REGULATORY PROTEIN DPIA"/>
    <property type="match status" value="1"/>
</dbReference>
<keyword evidence="3 9" id="KW-0597">Phosphoprotein</keyword>
<organism evidence="11 12">
    <name type="scientific">Alteribacillus bidgolensis</name>
    <dbReference type="NCBI Taxonomy" id="930129"/>
    <lineage>
        <taxon>Bacteria</taxon>
        <taxon>Bacillati</taxon>
        <taxon>Bacillota</taxon>
        <taxon>Bacilli</taxon>
        <taxon>Bacillales</taxon>
        <taxon>Bacillaceae</taxon>
        <taxon>Alteribacillus</taxon>
    </lineage>
</organism>
<proteinExistence type="predicted"/>
<evidence type="ECO:0000313" key="12">
    <source>
        <dbReference type="Proteomes" id="UP000199017"/>
    </source>
</evidence>
<protein>
    <submittedName>
        <fullName evidence="11">Two-component system, CitB family, response regulator CitT</fullName>
    </submittedName>
</protein>
<dbReference type="EMBL" id="FNDU01000008">
    <property type="protein sequence ID" value="SDI50158.1"/>
    <property type="molecule type" value="Genomic_DNA"/>
</dbReference>
<keyword evidence="12" id="KW-1185">Reference proteome</keyword>
<dbReference type="InterPro" id="IPR051271">
    <property type="entry name" value="2C-system_Tx_regulators"/>
</dbReference>
<keyword evidence="4" id="KW-0902">Two-component regulatory system</keyword>
<dbReference type="SUPFAM" id="SSF52172">
    <property type="entry name" value="CheY-like"/>
    <property type="match status" value="1"/>
</dbReference>
<accession>A0A1G8L3E2</accession>
<dbReference type="Gene3D" id="3.40.50.2300">
    <property type="match status" value="1"/>
</dbReference>
<dbReference type="GO" id="GO:0005737">
    <property type="term" value="C:cytoplasm"/>
    <property type="evidence" value="ECO:0007669"/>
    <property type="project" value="UniProtKB-SubCell"/>
</dbReference>
<dbReference type="GO" id="GO:0000156">
    <property type="term" value="F:phosphorelay response regulator activity"/>
    <property type="evidence" value="ECO:0007669"/>
    <property type="project" value="TreeGrafter"/>
</dbReference>
<evidence type="ECO:0000256" key="7">
    <source>
        <dbReference type="ARBA" id="ARBA00023159"/>
    </source>
</evidence>
<dbReference type="Proteomes" id="UP000199017">
    <property type="component" value="Unassembled WGS sequence"/>
</dbReference>
<keyword evidence="2" id="KW-0963">Cytoplasm</keyword>
<dbReference type="SMART" id="SM00448">
    <property type="entry name" value="REC"/>
    <property type="match status" value="1"/>
</dbReference>
<keyword evidence="5" id="KW-0805">Transcription regulation</keyword>
<dbReference type="GO" id="GO:0003700">
    <property type="term" value="F:DNA-binding transcription factor activity"/>
    <property type="evidence" value="ECO:0007669"/>
    <property type="project" value="InterPro"/>
</dbReference>
<sequence>MIQTAIAEDDFRIASIHQELVNRVNGFQCSHQALNAKDTLLMLEQHSIDLLLLDIYMPDELGTQLLKTIREKHPQVDVLIISASTETEHVQHSLRYGVFDYIIKPVSLERLEKTLHDYLLFHQQLHETTQVTQENIDQLTSIRRHQPEPSAGSELEKVEDLPKGIDPFTLQTVTNELEKATAGMTAEEMGHYLGASRTTARRYLEYMISSNKADAKPIYGIVGRPERRYFIRKS</sequence>
<dbReference type="InterPro" id="IPR001789">
    <property type="entry name" value="Sig_transdc_resp-reg_receiver"/>
</dbReference>
<dbReference type="AlphaFoldDB" id="A0A1G8L3E2"/>
<evidence type="ECO:0000256" key="5">
    <source>
        <dbReference type="ARBA" id="ARBA00023015"/>
    </source>
</evidence>
<comment type="subcellular location">
    <subcellularLocation>
        <location evidence="1">Cytoplasm</location>
    </subcellularLocation>
</comment>
<gene>
    <name evidence="11" type="ORF">SAMN05216352_108133</name>
</gene>
<dbReference type="PANTHER" id="PTHR45526:SF6">
    <property type="entry name" value="TRANSCRIPTIONAL REGULATORY PROTEIN CITT"/>
    <property type="match status" value="1"/>
</dbReference>
<dbReference type="PIRSF" id="PIRSF006171">
    <property type="entry name" value="RR_citrat_malat"/>
    <property type="match status" value="1"/>
</dbReference>
<evidence type="ECO:0000256" key="6">
    <source>
        <dbReference type="ARBA" id="ARBA00023125"/>
    </source>
</evidence>
<dbReference type="InterPro" id="IPR024187">
    <property type="entry name" value="Sig_transdc_resp-reg_cit/mal"/>
</dbReference>
<reference evidence="11 12" key="1">
    <citation type="submission" date="2016-10" db="EMBL/GenBank/DDBJ databases">
        <authorList>
            <person name="de Groot N.N."/>
        </authorList>
    </citation>
    <scope>NUCLEOTIDE SEQUENCE [LARGE SCALE GENOMIC DNA]</scope>
    <source>
        <strain evidence="12">P4B,CCM 7963,CECT 7998,DSM 25260,IBRC-M 10614,KCTC 13821</strain>
    </source>
</reference>
<evidence type="ECO:0000256" key="3">
    <source>
        <dbReference type="ARBA" id="ARBA00022553"/>
    </source>
</evidence>
<feature type="modified residue" description="4-aspartylphosphate" evidence="9">
    <location>
        <position position="54"/>
    </location>
</feature>
<keyword evidence="8" id="KW-0804">Transcription</keyword>
<keyword evidence="6" id="KW-0238">DNA-binding</keyword>
<evidence type="ECO:0000256" key="4">
    <source>
        <dbReference type="ARBA" id="ARBA00023012"/>
    </source>
</evidence>
<dbReference type="InterPro" id="IPR048714">
    <property type="entry name" value="DpiA-like_HTH"/>
</dbReference>
<evidence type="ECO:0000256" key="2">
    <source>
        <dbReference type="ARBA" id="ARBA00022490"/>
    </source>
</evidence>
<evidence type="ECO:0000256" key="1">
    <source>
        <dbReference type="ARBA" id="ARBA00004496"/>
    </source>
</evidence>
<dbReference type="GO" id="GO:0003677">
    <property type="term" value="F:DNA binding"/>
    <property type="evidence" value="ECO:0007669"/>
    <property type="project" value="UniProtKB-KW"/>
</dbReference>